<evidence type="ECO:0000313" key="2">
    <source>
        <dbReference type="Proteomes" id="UP001230496"/>
    </source>
</evidence>
<dbReference type="Proteomes" id="UP001230496">
    <property type="component" value="Chromosome"/>
</dbReference>
<evidence type="ECO:0000313" key="1">
    <source>
        <dbReference type="EMBL" id="WKK76364.1"/>
    </source>
</evidence>
<organism evidence="1 2">
    <name type="scientific">Marivirga salinarum</name>
    <dbReference type="NCBI Taxonomy" id="3059078"/>
    <lineage>
        <taxon>Bacteria</taxon>
        <taxon>Pseudomonadati</taxon>
        <taxon>Bacteroidota</taxon>
        <taxon>Cytophagia</taxon>
        <taxon>Cytophagales</taxon>
        <taxon>Marivirgaceae</taxon>
        <taxon>Marivirga</taxon>
    </lineage>
</organism>
<dbReference type="RefSeq" id="WP_308350506.1">
    <property type="nucleotide sequence ID" value="NZ_CP129971.1"/>
</dbReference>
<accession>A0AA49GBX8</accession>
<sequence length="222" mass="24796">MKKIIRKSILLFGILISVLIGGCYSELGNLEFGDLQWSPELGVPLVDSKFTLVDILEANANDIEVTTNTDDVIVISISDDSLFSQFATEYFSLSDQTLNVPPILLTQEEINEFNASGQVTVTREEMVDYPNEGNLDRILIDQGFVQTQVTENFPVNLDLSFSLDDPNNISILNYNKFFGFNGDSNDQSTDQFNNIGFTFIADPNLRQVKVSFDIILTRQEGG</sequence>
<name>A0AA49GBX8_9BACT</name>
<gene>
    <name evidence="1" type="ORF">QYS49_03140</name>
</gene>
<dbReference type="PROSITE" id="PS51257">
    <property type="entry name" value="PROKAR_LIPOPROTEIN"/>
    <property type="match status" value="1"/>
</dbReference>
<keyword evidence="2" id="KW-1185">Reference proteome</keyword>
<proteinExistence type="predicted"/>
<protein>
    <submittedName>
        <fullName evidence="1">Uncharacterized protein</fullName>
    </submittedName>
</protein>
<dbReference type="KEGG" id="msaa:QYS49_03140"/>
<dbReference type="EMBL" id="CP129971">
    <property type="protein sequence ID" value="WKK76364.1"/>
    <property type="molecule type" value="Genomic_DNA"/>
</dbReference>
<dbReference type="AlphaFoldDB" id="A0AA49GBX8"/>
<reference evidence="1 2" key="1">
    <citation type="submission" date="2023-08" db="EMBL/GenBank/DDBJ databases">
        <title>Comparative genomics and taxonomic characterization of three novel marine species of genus Marivirga.</title>
        <authorList>
            <person name="Muhammad N."/>
            <person name="Kim S.-G."/>
        </authorList>
    </citation>
    <scope>NUCLEOTIDE SEQUENCE [LARGE SCALE GENOMIC DNA]</scope>
    <source>
        <strain evidence="1 2">BDSF4-3</strain>
    </source>
</reference>